<dbReference type="AlphaFoldDB" id="A0A194YKB2"/>
<feature type="region of interest" description="Disordered" evidence="1">
    <location>
        <begin position="1"/>
        <end position="27"/>
    </location>
</feature>
<reference evidence="3" key="2">
    <citation type="journal article" date="2018" name="Plant J.">
        <title>The Sorghum bicolor reference genome: improved assembly, gene annotations, a transcriptome atlas, and signatures of genome organization.</title>
        <authorList>
            <person name="McCormick R.F."/>
            <person name="Truong S.K."/>
            <person name="Sreedasyam A."/>
            <person name="Jenkins J."/>
            <person name="Shu S."/>
            <person name="Sims D."/>
            <person name="Kennedy M."/>
            <person name="Amirebrahimi M."/>
            <person name="Weers B.D."/>
            <person name="McKinley B."/>
            <person name="Mattison A."/>
            <person name="Morishige D.T."/>
            <person name="Grimwood J."/>
            <person name="Schmutz J."/>
            <person name="Mullet J.E."/>
        </authorList>
    </citation>
    <scope>NUCLEOTIDE SEQUENCE [LARGE SCALE GENOMIC DNA]</scope>
    <source>
        <strain evidence="3">cv. BTx623</strain>
    </source>
</reference>
<dbReference type="STRING" id="4558.A0A194YKB2"/>
<dbReference type="OMA" id="RECVESQ"/>
<dbReference type="OrthoDB" id="679995at2759"/>
<proteinExistence type="predicted"/>
<sequence length="610" mass="68245">MEGGGATSGRIAIMNGRSTPSAGRCDGPGLVEKKMERKRMLDIRDRECVESQIETMEMKEEEDGIKRMPPSAVVKYHDLLEKTWGWDRLLPWEGMSWSDYSKYLEEYYRRNAEEYYHRNGGQLVPGAAAATGSRIAALADICLKKEEQLASEWKIRMKSKVDMMLPSKTIILSCLIHERAHSVTFKAGGNFSDVFSAALLCISKEADLTRELLRRGASPSDDYLIYQSSEIRMCSLSLMNCTSCLSVAASAAMLGAAKEAERMLQWMSENNMLLDIEDDDIPLDLNHTRLIRIRTLYAMIDIMLKSSFAASGNKIDKEESASINGHGGDGNGIAAAEAANITGGGIPDVLNPQVQKKMKDSKKKKEDFAEKLWGWERLVPFSGSTEWSDYCNYLEEYYRRNALKFVAEAAPSQNPDWLLDPAASQNPDWLLGPAARYVIADVVKSCLEMEEELMSEWKTHVKHWPDKLLPVNNFIQSSIIKDCALSLCSTGDKFSVPSIIAFVCITKEADLMRELLKRGAKPTDDMIQQSSVIRMCALGLVNLKTASAAAMLGIAKEAKMMCDWMKRENRLVAFSMSAPSDLEVRLIRIRTLDFMISILQDSSFPSSKML</sequence>
<name>A0A194YKB2_SORBI</name>
<dbReference type="EMBL" id="CM000769">
    <property type="protein sequence ID" value="KXG20419.1"/>
    <property type="molecule type" value="Genomic_DNA"/>
</dbReference>
<dbReference type="Gramene" id="KXG20419">
    <property type="protein sequence ID" value="KXG20419"/>
    <property type="gene ID" value="SORBI_3010G198400"/>
</dbReference>
<dbReference type="eggNOG" id="ENOG502R3AX">
    <property type="taxonomic scope" value="Eukaryota"/>
</dbReference>
<evidence type="ECO:0000313" key="2">
    <source>
        <dbReference type="EMBL" id="KXG20419.1"/>
    </source>
</evidence>
<keyword evidence="3" id="KW-1185">Reference proteome</keyword>
<gene>
    <name evidence="2" type="ORF">SORBI_3010G198400</name>
</gene>
<dbReference type="Proteomes" id="UP000000768">
    <property type="component" value="Chromosome 10"/>
</dbReference>
<protein>
    <submittedName>
        <fullName evidence="2">Uncharacterized protein</fullName>
    </submittedName>
</protein>
<evidence type="ECO:0000256" key="1">
    <source>
        <dbReference type="SAM" id="MobiDB-lite"/>
    </source>
</evidence>
<reference evidence="2 3" key="1">
    <citation type="journal article" date="2009" name="Nature">
        <title>The Sorghum bicolor genome and the diversification of grasses.</title>
        <authorList>
            <person name="Paterson A.H."/>
            <person name="Bowers J.E."/>
            <person name="Bruggmann R."/>
            <person name="Dubchak I."/>
            <person name="Grimwood J."/>
            <person name="Gundlach H."/>
            <person name="Haberer G."/>
            <person name="Hellsten U."/>
            <person name="Mitros T."/>
            <person name="Poliakov A."/>
            <person name="Schmutz J."/>
            <person name="Spannagl M."/>
            <person name="Tang H."/>
            <person name="Wang X."/>
            <person name="Wicker T."/>
            <person name="Bharti A.K."/>
            <person name="Chapman J."/>
            <person name="Feltus F.A."/>
            <person name="Gowik U."/>
            <person name="Grigoriev I.V."/>
            <person name="Lyons E."/>
            <person name="Maher C.A."/>
            <person name="Martis M."/>
            <person name="Narechania A."/>
            <person name="Otillar R.P."/>
            <person name="Penning B.W."/>
            <person name="Salamov A.A."/>
            <person name="Wang Y."/>
            <person name="Zhang L."/>
            <person name="Carpita N.C."/>
            <person name="Freeling M."/>
            <person name="Gingle A.R."/>
            <person name="Hash C.T."/>
            <person name="Keller B."/>
            <person name="Klein P."/>
            <person name="Kresovich S."/>
            <person name="McCann M.C."/>
            <person name="Ming R."/>
            <person name="Peterson D.G."/>
            <person name="Mehboob-ur-Rahman"/>
            <person name="Ware D."/>
            <person name="Westhoff P."/>
            <person name="Mayer K.F."/>
            <person name="Messing J."/>
            <person name="Rokhsar D.S."/>
        </authorList>
    </citation>
    <scope>NUCLEOTIDE SEQUENCE [LARGE SCALE GENOMIC DNA]</scope>
    <source>
        <strain evidence="3">cv. BTx623</strain>
    </source>
</reference>
<evidence type="ECO:0000313" key="3">
    <source>
        <dbReference type="Proteomes" id="UP000000768"/>
    </source>
</evidence>
<dbReference type="InParanoid" id="A0A194YKB2"/>
<accession>A0A194YKB2</accession>
<organism evidence="2 3">
    <name type="scientific">Sorghum bicolor</name>
    <name type="common">Sorghum</name>
    <name type="synonym">Sorghum vulgare</name>
    <dbReference type="NCBI Taxonomy" id="4558"/>
    <lineage>
        <taxon>Eukaryota</taxon>
        <taxon>Viridiplantae</taxon>
        <taxon>Streptophyta</taxon>
        <taxon>Embryophyta</taxon>
        <taxon>Tracheophyta</taxon>
        <taxon>Spermatophyta</taxon>
        <taxon>Magnoliopsida</taxon>
        <taxon>Liliopsida</taxon>
        <taxon>Poales</taxon>
        <taxon>Poaceae</taxon>
        <taxon>PACMAD clade</taxon>
        <taxon>Panicoideae</taxon>
        <taxon>Andropogonodae</taxon>
        <taxon>Andropogoneae</taxon>
        <taxon>Sorghinae</taxon>
        <taxon>Sorghum</taxon>
    </lineage>
</organism>